<protein>
    <submittedName>
        <fullName evidence="2">Hypothetical_protein</fullName>
    </submittedName>
</protein>
<evidence type="ECO:0000313" key="1">
    <source>
        <dbReference type="EMBL" id="CAI9946062.1"/>
    </source>
</evidence>
<proteinExistence type="predicted"/>
<evidence type="ECO:0000313" key="2">
    <source>
        <dbReference type="EMBL" id="CAL6066349.1"/>
    </source>
</evidence>
<keyword evidence="3" id="KW-1185">Reference proteome</keyword>
<accession>A0AA86UCV1</accession>
<reference evidence="1" key="1">
    <citation type="submission" date="2023-06" db="EMBL/GenBank/DDBJ databases">
        <authorList>
            <person name="Kurt Z."/>
        </authorList>
    </citation>
    <scope>NUCLEOTIDE SEQUENCE</scope>
</reference>
<comment type="caution">
    <text evidence="1">The sequence shown here is derived from an EMBL/GenBank/DDBJ whole genome shotgun (WGS) entry which is preliminary data.</text>
</comment>
<dbReference type="EMBL" id="CATOUU010000756">
    <property type="protein sequence ID" value="CAI9946062.1"/>
    <property type="molecule type" value="Genomic_DNA"/>
</dbReference>
<sequence>MKDVPEFYLSQLQNSLNQQYQENPNCEQSNEQFVSTTKAKLRSFNRTSFQEKQQEIRAQFSPKCKIPETHPKSDQQSEIEYRYWDEPLENCLITIKYIVKRNRDATINNKLTVTSSKK</sequence>
<name>A0AA86UCV1_9EUKA</name>
<dbReference type="AlphaFoldDB" id="A0AA86UCV1"/>
<dbReference type="EMBL" id="CAXDID020000260">
    <property type="protein sequence ID" value="CAL6066349.1"/>
    <property type="molecule type" value="Genomic_DNA"/>
</dbReference>
<organism evidence="1">
    <name type="scientific">Hexamita inflata</name>
    <dbReference type="NCBI Taxonomy" id="28002"/>
    <lineage>
        <taxon>Eukaryota</taxon>
        <taxon>Metamonada</taxon>
        <taxon>Diplomonadida</taxon>
        <taxon>Hexamitidae</taxon>
        <taxon>Hexamitinae</taxon>
        <taxon>Hexamita</taxon>
    </lineage>
</organism>
<dbReference type="Proteomes" id="UP001642409">
    <property type="component" value="Unassembled WGS sequence"/>
</dbReference>
<evidence type="ECO:0000313" key="3">
    <source>
        <dbReference type="Proteomes" id="UP001642409"/>
    </source>
</evidence>
<reference evidence="2 3" key="2">
    <citation type="submission" date="2024-07" db="EMBL/GenBank/DDBJ databases">
        <authorList>
            <person name="Akdeniz Z."/>
        </authorList>
    </citation>
    <scope>NUCLEOTIDE SEQUENCE [LARGE SCALE GENOMIC DNA]</scope>
</reference>
<gene>
    <name evidence="1" type="ORF">HINF_LOCUS33707</name>
    <name evidence="2" type="ORF">HINF_LOCUS52276</name>
</gene>